<keyword evidence="1" id="KW-0547">Nucleotide-binding</keyword>
<reference evidence="4 5" key="1">
    <citation type="submission" date="2018-12" db="EMBL/GenBank/DDBJ databases">
        <authorList>
            <consortium name="Pathogen Informatics"/>
        </authorList>
    </citation>
    <scope>NUCLEOTIDE SEQUENCE [LARGE SCALE GENOMIC DNA]</scope>
    <source>
        <strain evidence="4 5">NCTC9695</strain>
    </source>
</reference>
<dbReference type="InterPro" id="IPR027417">
    <property type="entry name" value="P-loop_NTPase"/>
</dbReference>
<evidence type="ECO:0000256" key="2">
    <source>
        <dbReference type="ARBA" id="ARBA00022840"/>
    </source>
</evidence>
<proteinExistence type="predicted"/>
<name>A0A3S4I4V5_CHRVL</name>
<accession>A0A3S4I4V5</accession>
<dbReference type="GO" id="GO:0009380">
    <property type="term" value="C:excinuclease repair complex"/>
    <property type="evidence" value="ECO:0007669"/>
    <property type="project" value="InterPro"/>
</dbReference>
<dbReference type="GO" id="GO:0005524">
    <property type="term" value="F:ATP binding"/>
    <property type="evidence" value="ECO:0007669"/>
    <property type="project" value="UniProtKB-KW"/>
</dbReference>
<evidence type="ECO:0000313" key="5">
    <source>
        <dbReference type="Proteomes" id="UP000275777"/>
    </source>
</evidence>
<dbReference type="SUPFAM" id="SSF52540">
    <property type="entry name" value="P-loop containing nucleoside triphosphate hydrolases"/>
    <property type="match status" value="1"/>
</dbReference>
<dbReference type="PANTHER" id="PTHR24029:SF1">
    <property type="entry name" value="TRANSCRIPTION-REPAIR-COUPLING FACTOR"/>
    <property type="match status" value="1"/>
</dbReference>
<evidence type="ECO:0000313" key="4">
    <source>
        <dbReference type="EMBL" id="VEB41193.1"/>
    </source>
</evidence>
<keyword evidence="4" id="KW-0378">Hydrolase</keyword>
<dbReference type="Gene3D" id="3.30.2060.10">
    <property type="entry name" value="Penicillin-binding protein 1b domain"/>
    <property type="match status" value="1"/>
</dbReference>
<evidence type="ECO:0000259" key="3">
    <source>
        <dbReference type="Pfam" id="PF17757"/>
    </source>
</evidence>
<gene>
    <name evidence="4" type="primary">mfd_2</name>
    <name evidence="4" type="ORF">NCTC9695_01612</name>
</gene>
<dbReference type="Pfam" id="PF17757">
    <property type="entry name" value="UvrB_inter"/>
    <property type="match status" value="1"/>
</dbReference>
<sequence length="322" mass="35527">MDTLTHLPPAGQKTRCGRLPDGLDSHAIAALAKQRRPLLILAADAQAAQRLKAELPFFAPDLSIALFPDWETLPYDHFSPHGDLVSERLATLWQIRQRECQVVIAPVSTALGRLAPVSYLLGRTFFLKTGQQLDVEKLRGDMVTAGYQHVTQVMAPGEFSVRGSLIDLYPMGSPLPYRIDLFDAEIDSLKTFDPTPSARCTRCPKCACCRRASIRPTRAASPPSASATARRWKAIRARAASTKTCRRACGRPASSTTCRCSSTKPRRCSTTSATTRWWCSTTTCRRRRKPSGATRKAATTWRAATSTARCWRRPTSSCARTS</sequence>
<dbReference type="Gene3D" id="3.40.50.11180">
    <property type="match status" value="1"/>
</dbReference>
<dbReference type="InterPro" id="IPR004807">
    <property type="entry name" value="UvrB"/>
</dbReference>
<keyword evidence="2" id="KW-0067">ATP-binding</keyword>
<dbReference type="AlphaFoldDB" id="A0A3S4I4V5"/>
<feature type="domain" description="UvrB interaction" evidence="3">
    <location>
        <begin position="127"/>
        <end position="199"/>
    </location>
</feature>
<dbReference type="EMBL" id="LR134182">
    <property type="protein sequence ID" value="VEB41193.1"/>
    <property type="molecule type" value="Genomic_DNA"/>
</dbReference>
<dbReference type="InterPro" id="IPR041471">
    <property type="entry name" value="UvrB_inter"/>
</dbReference>
<dbReference type="GO" id="GO:0016887">
    <property type="term" value="F:ATP hydrolysis activity"/>
    <property type="evidence" value="ECO:0007669"/>
    <property type="project" value="InterPro"/>
</dbReference>
<dbReference type="GO" id="GO:0006289">
    <property type="term" value="P:nucleotide-excision repair"/>
    <property type="evidence" value="ECO:0007669"/>
    <property type="project" value="InterPro"/>
</dbReference>
<dbReference type="GO" id="GO:0003677">
    <property type="term" value="F:DNA binding"/>
    <property type="evidence" value="ECO:0007669"/>
    <property type="project" value="InterPro"/>
</dbReference>
<dbReference type="Proteomes" id="UP000275777">
    <property type="component" value="Chromosome"/>
</dbReference>
<protein>
    <submittedName>
        <fullName evidence="4">Transcription-repair-coupling factor</fullName>
        <ecNumber evidence="4">3.6.4.-</ecNumber>
    </submittedName>
</protein>
<dbReference type="PANTHER" id="PTHR24029">
    <property type="entry name" value="UVRABC SYSTEM PROTEIN B"/>
    <property type="match status" value="1"/>
</dbReference>
<organism evidence="4 5">
    <name type="scientific">Chromobacterium violaceum</name>
    <dbReference type="NCBI Taxonomy" id="536"/>
    <lineage>
        <taxon>Bacteria</taxon>
        <taxon>Pseudomonadati</taxon>
        <taxon>Pseudomonadota</taxon>
        <taxon>Betaproteobacteria</taxon>
        <taxon>Neisseriales</taxon>
        <taxon>Chromobacteriaceae</taxon>
        <taxon>Chromobacterium</taxon>
    </lineage>
</organism>
<dbReference type="EC" id="3.6.4.-" evidence="4"/>
<evidence type="ECO:0000256" key="1">
    <source>
        <dbReference type="ARBA" id="ARBA00022741"/>
    </source>
</evidence>